<dbReference type="AlphaFoldDB" id="A0A0F3RD77"/>
<protein>
    <submittedName>
        <fullName evidence="1">Uncharacterized protein</fullName>
    </submittedName>
</protein>
<keyword evidence="2" id="KW-1185">Reference proteome</keyword>
<accession>A0A0F3RD77</accession>
<organism evidence="1 2">
    <name type="scientific">Rickettsia argasii T170-B</name>
    <dbReference type="NCBI Taxonomy" id="1268837"/>
    <lineage>
        <taxon>Bacteria</taxon>
        <taxon>Pseudomonadati</taxon>
        <taxon>Pseudomonadota</taxon>
        <taxon>Alphaproteobacteria</taxon>
        <taxon>Rickettsiales</taxon>
        <taxon>Rickettsiaceae</taxon>
        <taxon>Rickettsieae</taxon>
        <taxon>Rickettsia</taxon>
        <taxon>spotted fever group</taxon>
    </lineage>
</organism>
<dbReference type="EMBL" id="LAOQ01000005">
    <property type="protein sequence ID" value="KJW04223.1"/>
    <property type="molecule type" value="Genomic_DNA"/>
</dbReference>
<name>A0A0F3RD77_9RICK</name>
<evidence type="ECO:0000313" key="2">
    <source>
        <dbReference type="Proteomes" id="UP000033736"/>
    </source>
</evidence>
<gene>
    <name evidence="1" type="ORF">RAT170B_1364</name>
</gene>
<dbReference type="Proteomes" id="UP000033736">
    <property type="component" value="Unassembled WGS sequence"/>
</dbReference>
<dbReference type="PATRIC" id="fig|1268837.3.peg.1586"/>
<reference evidence="1 2" key="1">
    <citation type="submission" date="2015-01" db="EMBL/GenBank/DDBJ databases">
        <title>Genome Sequencing of Rickettsiales /home/snadendla/prok_pipe/test/illegal_ec_num.txt.</title>
        <authorList>
            <person name="Daugherty S.C."/>
            <person name="Su Q."/>
            <person name="Abolude K."/>
            <person name="Beier-Sexton M."/>
            <person name="Carlyon J.A."/>
            <person name="Carter R."/>
            <person name="Day N.P."/>
            <person name="Dumler S.J."/>
            <person name="Dyachenko V."/>
            <person name="Godinez A."/>
            <person name="Kurtti T.J."/>
            <person name="Lichay M."/>
            <person name="Mullins K.E."/>
            <person name="Ott S."/>
            <person name="Pappas-Brown V."/>
            <person name="Paris D.H."/>
            <person name="Patel P."/>
            <person name="Richards A.L."/>
            <person name="Sadzewicz L."/>
            <person name="Sears K."/>
            <person name="Seidman D."/>
            <person name="Sengamalay N."/>
            <person name="Stenos J."/>
            <person name="Tallon L.J."/>
            <person name="Vincent G."/>
            <person name="Fraser C.M."/>
            <person name="Munderloh U."/>
            <person name="Dunning-Hotopp J.C."/>
        </authorList>
    </citation>
    <scope>NUCLEOTIDE SEQUENCE [LARGE SCALE GENOMIC DNA]</scope>
    <source>
        <strain evidence="1 2">T170-B</strain>
    </source>
</reference>
<proteinExistence type="predicted"/>
<comment type="caution">
    <text evidence="1">The sequence shown here is derived from an EMBL/GenBank/DDBJ whole genome shotgun (WGS) entry which is preliminary data.</text>
</comment>
<sequence length="66" mass="7945">MQIIIKIKKETNNIFVELKKYVIPTNTHWCHKTRCYSRVGGNPVLQNFLKDFFKARFMLKFLLLRA</sequence>
<evidence type="ECO:0000313" key="1">
    <source>
        <dbReference type="EMBL" id="KJW04223.1"/>
    </source>
</evidence>